<evidence type="ECO:0000256" key="2">
    <source>
        <dbReference type="ARBA" id="ARBA00006671"/>
    </source>
</evidence>
<proteinExistence type="inferred from homology"/>
<dbReference type="RefSeq" id="WP_276268930.1">
    <property type="nucleotide sequence ID" value="NZ_JARJLM010000657.1"/>
</dbReference>
<evidence type="ECO:0000313" key="6">
    <source>
        <dbReference type="EMBL" id="MDF3839161.1"/>
    </source>
</evidence>
<comment type="subcellular location">
    <subcellularLocation>
        <location evidence="1">Fimbrium</location>
    </subcellularLocation>
</comment>
<sequence length="178" mass="17882">MKTKLFSTMIAAGVIAISQNALASDGTITFNGNITAQTCTIASSAGGKDFTVVLPTVSTSILAAAGQTAGDTAFSINLSACSPNSGPVRTHFEAGSTVNAQGRLLQQAAGTATNVDIQLLNGDSTVIKAGDPDASQNSKPTAIASGSATLPYIGRYYATGTSTAGTVTSFVTYSLAYQ</sequence>
<dbReference type="InterPro" id="IPR008966">
    <property type="entry name" value="Adhesion_dom_sf"/>
</dbReference>
<dbReference type="InterPro" id="IPR036937">
    <property type="entry name" value="Adhesion_dom_fimbrial_sf"/>
</dbReference>
<dbReference type="Pfam" id="PF16970">
    <property type="entry name" value="FimA"/>
    <property type="match status" value="1"/>
</dbReference>
<gene>
    <name evidence="6" type="ORF">P3W85_40430</name>
</gene>
<keyword evidence="4" id="KW-0281">Fimbrium</keyword>
<evidence type="ECO:0000313" key="7">
    <source>
        <dbReference type="Proteomes" id="UP001216674"/>
    </source>
</evidence>
<comment type="similarity">
    <text evidence="2">Belongs to the fimbrial protein family.</text>
</comment>
<dbReference type="InterPro" id="IPR050263">
    <property type="entry name" value="Bact_Fimbrial_Adh_Pro"/>
</dbReference>
<evidence type="ECO:0000256" key="5">
    <source>
        <dbReference type="SAM" id="SignalP"/>
    </source>
</evidence>
<evidence type="ECO:0000256" key="3">
    <source>
        <dbReference type="ARBA" id="ARBA00022729"/>
    </source>
</evidence>
<reference evidence="6 7" key="1">
    <citation type="submission" date="2023-03" db="EMBL/GenBank/DDBJ databases">
        <title>Draft assemblies of triclosan tolerant bacteria isolated from returned activated sludge.</title>
        <authorList>
            <person name="Van Hamelsveld S."/>
        </authorList>
    </citation>
    <scope>NUCLEOTIDE SEQUENCE [LARGE SCALE GENOMIC DNA]</scope>
    <source>
        <strain evidence="6 7">GW210010_S58</strain>
    </source>
</reference>
<keyword evidence="3 5" id="KW-0732">Signal</keyword>
<evidence type="ECO:0000256" key="1">
    <source>
        <dbReference type="ARBA" id="ARBA00004561"/>
    </source>
</evidence>
<name>A0ABT6B2Q8_9BURK</name>
<evidence type="ECO:0000256" key="4">
    <source>
        <dbReference type="ARBA" id="ARBA00023263"/>
    </source>
</evidence>
<accession>A0ABT6B2Q8</accession>
<dbReference type="InterPro" id="IPR039458">
    <property type="entry name" value="FimA-like"/>
</dbReference>
<keyword evidence="7" id="KW-1185">Reference proteome</keyword>
<comment type="caution">
    <text evidence="6">The sequence shown here is derived from an EMBL/GenBank/DDBJ whole genome shotgun (WGS) entry which is preliminary data.</text>
</comment>
<dbReference type="EMBL" id="JARJLM010000657">
    <property type="protein sequence ID" value="MDF3839161.1"/>
    <property type="molecule type" value="Genomic_DNA"/>
</dbReference>
<dbReference type="SUPFAM" id="SSF49401">
    <property type="entry name" value="Bacterial adhesins"/>
    <property type="match status" value="1"/>
</dbReference>
<feature type="chain" id="PRO_5047177149" evidence="5">
    <location>
        <begin position="24"/>
        <end position="178"/>
    </location>
</feature>
<dbReference type="PANTHER" id="PTHR33420">
    <property type="entry name" value="FIMBRIAL SUBUNIT ELFA-RELATED"/>
    <property type="match status" value="1"/>
</dbReference>
<dbReference type="Proteomes" id="UP001216674">
    <property type="component" value="Unassembled WGS sequence"/>
</dbReference>
<feature type="signal peptide" evidence="5">
    <location>
        <begin position="1"/>
        <end position="23"/>
    </location>
</feature>
<dbReference type="PANTHER" id="PTHR33420:SF3">
    <property type="entry name" value="FIMBRIAL SUBUNIT ELFA"/>
    <property type="match status" value="1"/>
</dbReference>
<protein>
    <submittedName>
        <fullName evidence="6">Fimbrial protein</fullName>
    </submittedName>
</protein>
<dbReference type="Gene3D" id="2.60.40.1090">
    <property type="entry name" value="Fimbrial-type adhesion domain"/>
    <property type="match status" value="1"/>
</dbReference>
<organism evidence="6 7">
    <name type="scientific">Cupriavidus basilensis</name>
    <dbReference type="NCBI Taxonomy" id="68895"/>
    <lineage>
        <taxon>Bacteria</taxon>
        <taxon>Pseudomonadati</taxon>
        <taxon>Pseudomonadota</taxon>
        <taxon>Betaproteobacteria</taxon>
        <taxon>Burkholderiales</taxon>
        <taxon>Burkholderiaceae</taxon>
        <taxon>Cupriavidus</taxon>
    </lineage>
</organism>